<dbReference type="InterPro" id="IPR002372">
    <property type="entry name" value="PQQ_rpt_dom"/>
</dbReference>
<proteinExistence type="predicted"/>
<sequence>MHEDNQPDGHRNSRRTFLKTVGITVGAAGLETTTVAAKSNDSGTDKATNWDTARSNPRRTGAVSGTGPTPYAATNWKMDLDGSMHSKEPVVKDGTVYLAVTTNNGSADSEGYIGAYDTETGEQQWKQSDLPTPKTPTIGEQMLYFSTQVSETSEENRGGLYAVDSESGDLVWSRSDSLQWTSPIAIDQKIYTSNADGAYALDSMTGETIWKTDDIGMLTDGSDGALSYANGTIFFSDGTALDAARGGVLWRVTDADSAFGNHVVANGRVYYLRTKYIEDDDDVIKVEARSVNSGRIDWTYDIGTSNVMERRFAVGNGYVLFYEPGSDNTITALNAKTGTHVWTKELVGDYFSNLTIANKTVYLGSRYMDPSNPGTVRAAIHALDITSGERKWSQLLDQSDLKTSPEGLLAAGTPVVGDGKIYTTTYPAGSVFEHHYMQYSNFFVLESSDSLPDGEQTIAAQSD</sequence>
<protein>
    <submittedName>
        <fullName evidence="3">PQQ-binding-like beta-propeller repeat protein</fullName>
    </submittedName>
</protein>
<keyword evidence="4" id="KW-1185">Reference proteome</keyword>
<dbReference type="InterPro" id="IPR006311">
    <property type="entry name" value="TAT_signal"/>
</dbReference>
<organism evidence="3 4">
    <name type="scientific">Haladaptatus pallidirubidus</name>
    <dbReference type="NCBI Taxonomy" id="1008152"/>
    <lineage>
        <taxon>Archaea</taxon>
        <taxon>Methanobacteriati</taxon>
        <taxon>Methanobacteriota</taxon>
        <taxon>Stenosarchaea group</taxon>
        <taxon>Halobacteria</taxon>
        <taxon>Halobacteriales</taxon>
        <taxon>Haladaptataceae</taxon>
        <taxon>Haladaptatus</taxon>
    </lineage>
</organism>
<comment type="caution">
    <text evidence="3">The sequence shown here is derived from an EMBL/GenBank/DDBJ whole genome shotgun (WGS) entry which is preliminary data.</text>
</comment>
<name>A0AAV3UHS7_9EURY</name>
<feature type="compositionally biased region" description="Polar residues" evidence="1">
    <location>
        <begin position="36"/>
        <end position="55"/>
    </location>
</feature>
<dbReference type="Gene3D" id="2.130.10.10">
    <property type="entry name" value="YVTN repeat-like/Quinoprotein amine dehydrogenase"/>
    <property type="match status" value="1"/>
</dbReference>
<dbReference type="Proteomes" id="UP001501729">
    <property type="component" value="Unassembled WGS sequence"/>
</dbReference>
<dbReference type="GeneID" id="68616078"/>
<accession>A0AAV3UHS7</accession>
<dbReference type="PROSITE" id="PS51318">
    <property type="entry name" value="TAT"/>
    <property type="match status" value="1"/>
</dbReference>
<dbReference type="PANTHER" id="PTHR34512">
    <property type="entry name" value="CELL SURFACE PROTEIN"/>
    <property type="match status" value="1"/>
</dbReference>
<dbReference type="SUPFAM" id="SSF50998">
    <property type="entry name" value="Quinoprotein alcohol dehydrogenase-like"/>
    <property type="match status" value="2"/>
</dbReference>
<feature type="domain" description="Pyrrolo-quinoline quinone repeat" evidence="2">
    <location>
        <begin position="287"/>
        <end position="422"/>
    </location>
</feature>
<evidence type="ECO:0000313" key="4">
    <source>
        <dbReference type="Proteomes" id="UP001501729"/>
    </source>
</evidence>
<dbReference type="NCBIfam" id="TIGR01409">
    <property type="entry name" value="TAT_signal_seq"/>
    <property type="match status" value="1"/>
</dbReference>
<dbReference type="EMBL" id="BAABKX010000008">
    <property type="protein sequence ID" value="GAA5050628.1"/>
    <property type="molecule type" value="Genomic_DNA"/>
</dbReference>
<dbReference type="PANTHER" id="PTHR34512:SF30">
    <property type="entry name" value="OUTER MEMBRANE PROTEIN ASSEMBLY FACTOR BAMB"/>
    <property type="match status" value="1"/>
</dbReference>
<evidence type="ECO:0000313" key="3">
    <source>
        <dbReference type="EMBL" id="GAA5050628.1"/>
    </source>
</evidence>
<dbReference type="InterPro" id="IPR011047">
    <property type="entry name" value="Quinoprotein_ADH-like_sf"/>
</dbReference>
<evidence type="ECO:0000256" key="1">
    <source>
        <dbReference type="SAM" id="MobiDB-lite"/>
    </source>
</evidence>
<gene>
    <name evidence="3" type="ORF">GCM10025751_24980</name>
</gene>
<dbReference type="InterPro" id="IPR018391">
    <property type="entry name" value="PQQ_b-propeller_rpt"/>
</dbReference>
<dbReference type="InterPro" id="IPR019546">
    <property type="entry name" value="TAT_signal_bac_arc"/>
</dbReference>
<dbReference type="InterPro" id="IPR015943">
    <property type="entry name" value="WD40/YVTN_repeat-like_dom_sf"/>
</dbReference>
<reference evidence="3 4" key="1">
    <citation type="journal article" date="2019" name="Int. J. Syst. Evol. Microbiol.">
        <title>The Global Catalogue of Microorganisms (GCM) 10K type strain sequencing project: providing services to taxonomists for standard genome sequencing and annotation.</title>
        <authorList>
            <consortium name="The Broad Institute Genomics Platform"/>
            <consortium name="The Broad Institute Genome Sequencing Center for Infectious Disease"/>
            <person name="Wu L."/>
            <person name="Ma J."/>
        </authorList>
    </citation>
    <scope>NUCLEOTIDE SEQUENCE [LARGE SCALE GENOMIC DNA]</scope>
    <source>
        <strain evidence="3 4">JCM 17504</strain>
    </source>
</reference>
<dbReference type="AlphaFoldDB" id="A0AAV3UHS7"/>
<dbReference type="RefSeq" id="WP_227777772.1">
    <property type="nucleotide sequence ID" value="NZ_BAABKX010000008.1"/>
</dbReference>
<feature type="domain" description="Pyrrolo-quinoline quinone repeat" evidence="2">
    <location>
        <begin position="75"/>
        <end position="175"/>
    </location>
</feature>
<dbReference type="Gene3D" id="2.40.10.480">
    <property type="match status" value="2"/>
</dbReference>
<dbReference type="Pfam" id="PF13360">
    <property type="entry name" value="PQQ_2"/>
    <property type="match status" value="2"/>
</dbReference>
<dbReference type="SMART" id="SM00564">
    <property type="entry name" value="PQQ"/>
    <property type="match status" value="6"/>
</dbReference>
<evidence type="ECO:0000259" key="2">
    <source>
        <dbReference type="Pfam" id="PF13360"/>
    </source>
</evidence>
<feature type="region of interest" description="Disordered" evidence="1">
    <location>
        <begin position="36"/>
        <end position="70"/>
    </location>
</feature>